<sequence>MHPQEILYLTLATIASCTSNAEDETFIEAVTSPCYEVQYLYKLISHYETKITSAMTNQKQLTLEYTALTLATTYTSSGLKRPAYMFLAMATGRALHQQQQEIDKGQGQINQLLSVLQARRAQTKAILHREVDALKYDNGSNGQQAQNGLSTNSDFTCDVKTTAVQPNPDTCATKTDTGKHMDDTVITELPKTKNVKLTPDSRFAGDVYLIKVAATGDVDSQGSALTTYKPGACVSSGEGARSKGSINVGFGITAITRDKQKDAFEKTTIYATVNTTICTDDNADAKSHTITTKQVAAAICNLHNDNIKIIPRPIYQTKETLARTQTLKRAAQLLNSQGINSAEEDSKQTSAVKALLPSGEATLISDMIDPLANEHISYKADNGRAKVNLKKANSADHIATTLAFCFAKEHAAKVAAGAQKTSPDTKKEEKCKEGREKSKCTADTDCEHSDGKCKLKEGVKAEWTGTT</sequence>
<name>A0A1J0R8G7_9TRYP</name>
<dbReference type="VEuPathDB" id="TriTrypDB:Tb427_000064200"/>
<dbReference type="VEuPathDB" id="TriTrypDB:Tb1125.6.5240"/>
<protein>
    <submittedName>
        <fullName evidence="1">Variant surface glycoprotein 1125.2529</fullName>
    </submittedName>
</protein>
<dbReference type="VEuPathDB" id="TriTrypDB:Tb11.0670"/>
<accession>A0A1J0R8G7</accession>
<dbReference type="SUPFAM" id="SSF58087">
    <property type="entry name" value="Variant surface glycoprotein (N-terminal domain)"/>
    <property type="match status" value="1"/>
</dbReference>
<evidence type="ECO:0000313" key="1">
    <source>
        <dbReference type="EMBL" id="APD74018.1"/>
    </source>
</evidence>
<dbReference type="EMBL" id="KX700062">
    <property type="protein sequence ID" value="APD74018.1"/>
    <property type="molecule type" value="Genomic_DNA"/>
</dbReference>
<dbReference type="AlphaFoldDB" id="A0A1J0R8G7"/>
<proteinExistence type="predicted"/>
<organism evidence="1">
    <name type="scientific">Trypanosoma brucei</name>
    <dbReference type="NCBI Taxonomy" id="5691"/>
    <lineage>
        <taxon>Eukaryota</taxon>
        <taxon>Discoba</taxon>
        <taxon>Euglenozoa</taxon>
        <taxon>Kinetoplastea</taxon>
        <taxon>Metakinetoplastina</taxon>
        <taxon>Trypanosomatida</taxon>
        <taxon>Trypanosomatidae</taxon>
        <taxon>Trypanosoma</taxon>
    </lineage>
</organism>
<reference evidence="1" key="1">
    <citation type="submission" date="2016-08" db="EMBL/GenBank/DDBJ databases">
        <title>VSG repertoire of Trypanosoma brucei EATRO 1125.</title>
        <authorList>
            <person name="Cross G.A."/>
        </authorList>
    </citation>
    <scope>NUCLEOTIDE SEQUENCE</scope>
    <source>
        <strain evidence="1">EATRO 1125</strain>
    </source>
</reference>
<dbReference type="VEuPathDB" id="TriTrypDB:Tbg972.3.70"/>